<dbReference type="InterPro" id="IPR013087">
    <property type="entry name" value="Znf_C2H2_type"/>
</dbReference>
<dbReference type="GO" id="GO:0008270">
    <property type="term" value="F:zinc ion binding"/>
    <property type="evidence" value="ECO:0007669"/>
    <property type="project" value="UniProtKB-KW"/>
</dbReference>
<keyword evidence="1" id="KW-0863">Zinc-finger</keyword>
<dbReference type="InParanoid" id="A0DPX1"/>
<dbReference type="RefSeq" id="XP_001452485.1">
    <property type="nucleotide sequence ID" value="XM_001452448.1"/>
</dbReference>
<dbReference type="AlphaFoldDB" id="A0DPX1"/>
<dbReference type="KEGG" id="ptm:GSPATT00002487001"/>
<accession>A0DPX1</accession>
<evidence type="ECO:0000256" key="1">
    <source>
        <dbReference type="PROSITE-ProRule" id="PRU00042"/>
    </source>
</evidence>
<sequence length="138" mass="15908">MIEIPHSENKQIPLWIFKSLQVLELFKMLREEVNSFDGQLSLTSKPKGNDNKILDDFIEQCFDNASNDINSPLSSFLEQIDQDHYTTKRGNGCSFQNGLKVFKCKECQADFSTPQKLGTHTSKMHLSVERKKKQIKKI</sequence>
<dbReference type="EMBL" id="CT868540">
    <property type="protein sequence ID" value="CAK85088.1"/>
    <property type="molecule type" value="Genomic_DNA"/>
</dbReference>
<dbReference type="Pfam" id="PF13912">
    <property type="entry name" value="zf-C2H2_6"/>
    <property type="match status" value="1"/>
</dbReference>
<name>A0DPX1_PARTE</name>
<proteinExistence type="predicted"/>
<gene>
    <name evidence="3" type="ORF">GSPATT00002487001</name>
</gene>
<keyword evidence="1" id="KW-0479">Metal-binding</keyword>
<dbReference type="Proteomes" id="UP000000600">
    <property type="component" value="Unassembled WGS sequence"/>
</dbReference>
<dbReference type="OrthoDB" id="296639at2759"/>
<organism evidence="3 4">
    <name type="scientific">Paramecium tetraurelia</name>
    <dbReference type="NCBI Taxonomy" id="5888"/>
    <lineage>
        <taxon>Eukaryota</taxon>
        <taxon>Sar</taxon>
        <taxon>Alveolata</taxon>
        <taxon>Ciliophora</taxon>
        <taxon>Intramacronucleata</taxon>
        <taxon>Oligohymenophorea</taxon>
        <taxon>Peniculida</taxon>
        <taxon>Parameciidae</taxon>
        <taxon>Paramecium</taxon>
    </lineage>
</organism>
<reference evidence="3 4" key="1">
    <citation type="journal article" date="2006" name="Nature">
        <title>Global trends of whole-genome duplications revealed by the ciliate Paramecium tetraurelia.</title>
        <authorList>
            <consortium name="Genoscope"/>
            <person name="Aury J.-M."/>
            <person name="Jaillon O."/>
            <person name="Duret L."/>
            <person name="Noel B."/>
            <person name="Jubin C."/>
            <person name="Porcel B.M."/>
            <person name="Segurens B."/>
            <person name="Daubin V."/>
            <person name="Anthouard V."/>
            <person name="Aiach N."/>
            <person name="Arnaiz O."/>
            <person name="Billaut A."/>
            <person name="Beisson J."/>
            <person name="Blanc I."/>
            <person name="Bouhouche K."/>
            <person name="Camara F."/>
            <person name="Duharcourt S."/>
            <person name="Guigo R."/>
            <person name="Gogendeau D."/>
            <person name="Katinka M."/>
            <person name="Keller A.-M."/>
            <person name="Kissmehl R."/>
            <person name="Klotz C."/>
            <person name="Koll F."/>
            <person name="Le Moue A."/>
            <person name="Lepere C."/>
            <person name="Malinsky S."/>
            <person name="Nowacki M."/>
            <person name="Nowak J.K."/>
            <person name="Plattner H."/>
            <person name="Poulain J."/>
            <person name="Ruiz F."/>
            <person name="Serrano V."/>
            <person name="Zagulski M."/>
            <person name="Dessen P."/>
            <person name="Betermier M."/>
            <person name="Weissenbach J."/>
            <person name="Scarpelli C."/>
            <person name="Schachter V."/>
            <person name="Sperling L."/>
            <person name="Meyer E."/>
            <person name="Cohen J."/>
            <person name="Wincker P."/>
        </authorList>
    </citation>
    <scope>NUCLEOTIDE SEQUENCE [LARGE SCALE GENOMIC DNA]</scope>
    <source>
        <strain evidence="3 4">Stock d4-2</strain>
    </source>
</reference>
<dbReference type="OMA" id="GTHTSKM"/>
<evidence type="ECO:0000313" key="3">
    <source>
        <dbReference type="EMBL" id="CAK85088.1"/>
    </source>
</evidence>
<dbReference type="GeneID" id="5038268"/>
<feature type="domain" description="C2H2-type" evidence="2">
    <location>
        <begin position="102"/>
        <end position="130"/>
    </location>
</feature>
<dbReference type="PROSITE" id="PS00028">
    <property type="entry name" value="ZINC_FINGER_C2H2_1"/>
    <property type="match status" value="1"/>
</dbReference>
<dbReference type="HOGENOM" id="CLU_1859152_0_0_1"/>
<evidence type="ECO:0000259" key="2">
    <source>
        <dbReference type="PROSITE" id="PS50157"/>
    </source>
</evidence>
<evidence type="ECO:0000313" key="4">
    <source>
        <dbReference type="Proteomes" id="UP000000600"/>
    </source>
</evidence>
<protein>
    <recommendedName>
        <fullName evidence="2">C2H2-type domain-containing protein</fullName>
    </recommendedName>
</protein>
<dbReference type="PROSITE" id="PS50157">
    <property type="entry name" value="ZINC_FINGER_C2H2_2"/>
    <property type="match status" value="1"/>
</dbReference>
<keyword evidence="4" id="KW-1185">Reference proteome</keyword>
<keyword evidence="1" id="KW-0862">Zinc</keyword>